<dbReference type="InterPro" id="IPR051201">
    <property type="entry name" value="Chloro_Bact_Ser_Proteases"/>
</dbReference>
<accession>A0A139NWI7</accession>
<feature type="region of interest" description="Disordered" evidence="5">
    <location>
        <begin position="42"/>
        <end position="62"/>
    </location>
</feature>
<dbReference type="PANTHER" id="PTHR43343:SF3">
    <property type="entry name" value="PROTEASE DO-LIKE 8, CHLOROPLASTIC"/>
    <property type="match status" value="1"/>
</dbReference>
<feature type="transmembrane region" description="Helical" evidence="6">
    <location>
        <begin position="12"/>
        <end position="36"/>
    </location>
</feature>
<dbReference type="AlphaFoldDB" id="A0A139NWI7"/>
<comment type="similarity">
    <text evidence="1">Belongs to the peptidase S1C family.</text>
</comment>
<dbReference type="SUPFAM" id="SSF50494">
    <property type="entry name" value="Trypsin-like serine proteases"/>
    <property type="match status" value="1"/>
</dbReference>
<reference evidence="8 9" key="1">
    <citation type="submission" date="2016-01" db="EMBL/GenBank/DDBJ databases">
        <title>Highly variable Streptococcus oralis are common among viridans streptococci isolated from primates.</title>
        <authorList>
            <person name="Denapaite D."/>
            <person name="Rieger M."/>
            <person name="Koendgen S."/>
            <person name="Brueckner R."/>
            <person name="Ochigava I."/>
            <person name="Kappeler P."/>
            <person name="Maetz-Rensing K."/>
            <person name="Leendertz F."/>
            <person name="Hakenbeck R."/>
        </authorList>
    </citation>
    <scope>NUCLEOTIDE SEQUENCE [LARGE SCALE GENOMIC DNA]</scope>
    <source>
        <strain evidence="8 9">DD15</strain>
    </source>
</reference>
<dbReference type="RefSeq" id="WP_061416372.1">
    <property type="nucleotide sequence ID" value="NZ_KQ969522.1"/>
</dbReference>
<keyword evidence="6" id="KW-1133">Transmembrane helix</keyword>
<dbReference type="CDD" id="cd06781">
    <property type="entry name" value="cpPDZ_BsHtra-like"/>
    <property type="match status" value="1"/>
</dbReference>
<dbReference type="PRINTS" id="PR00834">
    <property type="entry name" value="PROTEASES2C"/>
</dbReference>
<evidence type="ECO:0000256" key="5">
    <source>
        <dbReference type="SAM" id="MobiDB-lite"/>
    </source>
</evidence>
<dbReference type="Gene3D" id="2.30.42.10">
    <property type="match status" value="1"/>
</dbReference>
<keyword evidence="6" id="KW-0472">Membrane</keyword>
<proteinExistence type="inferred from homology"/>
<dbReference type="GO" id="GO:0006508">
    <property type="term" value="P:proteolysis"/>
    <property type="evidence" value="ECO:0007669"/>
    <property type="project" value="UniProtKB-KW"/>
</dbReference>
<evidence type="ECO:0000313" key="8">
    <source>
        <dbReference type="EMBL" id="KXT80084.1"/>
    </source>
</evidence>
<comment type="caution">
    <text evidence="8">The sequence shown here is derived from an EMBL/GenBank/DDBJ whole genome shotgun (WGS) entry which is preliminary data.</text>
</comment>
<evidence type="ECO:0000256" key="6">
    <source>
        <dbReference type="SAM" id="Phobius"/>
    </source>
</evidence>
<dbReference type="SUPFAM" id="SSF50156">
    <property type="entry name" value="PDZ domain-like"/>
    <property type="match status" value="1"/>
</dbReference>
<dbReference type="InterPro" id="IPR036034">
    <property type="entry name" value="PDZ_sf"/>
</dbReference>
<evidence type="ECO:0000256" key="2">
    <source>
        <dbReference type="ARBA" id="ARBA00022670"/>
    </source>
</evidence>
<dbReference type="Pfam" id="PF13365">
    <property type="entry name" value="Trypsin_2"/>
    <property type="match status" value="1"/>
</dbReference>
<evidence type="ECO:0000259" key="7">
    <source>
        <dbReference type="SMART" id="SM00228"/>
    </source>
</evidence>
<dbReference type="SMART" id="SM00228">
    <property type="entry name" value="PDZ"/>
    <property type="match status" value="1"/>
</dbReference>
<dbReference type="EMBL" id="LQNX01000069">
    <property type="protein sequence ID" value="KXT80084.1"/>
    <property type="molecule type" value="Genomic_DNA"/>
</dbReference>
<dbReference type="PATRIC" id="fig|1303.78.peg.1786"/>
<keyword evidence="4" id="KW-0720">Serine protease</keyword>
<organism evidence="8 9">
    <name type="scientific">Streptococcus oralis</name>
    <dbReference type="NCBI Taxonomy" id="1303"/>
    <lineage>
        <taxon>Bacteria</taxon>
        <taxon>Bacillati</taxon>
        <taxon>Bacillota</taxon>
        <taxon>Bacilli</taxon>
        <taxon>Lactobacillales</taxon>
        <taxon>Streptococcaceae</taxon>
        <taxon>Streptococcus</taxon>
    </lineage>
</organism>
<dbReference type="PANTHER" id="PTHR43343">
    <property type="entry name" value="PEPTIDASE S12"/>
    <property type="match status" value="1"/>
</dbReference>
<gene>
    <name evidence="8" type="ORF">SORDD15_01702</name>
</gene>
<evidence type="ECO:0000313" key="9">
    <source>
        <dbReference type="Proteomes" id="UP000070678"/>
    </source>
</evidence>
<keyword evidence="3" id="KW-0378">Hydrolase</keyword>
<dbReference type="InterPro" id="IPR001478">
    <property type="entry name" value="PDZ"/>
</dbReference>
<dbReference type="InterPro" id="IPR009003">
    <property type="entry name" value="Peptidase_S1_PA"/>
</dbReference>
<name>A0A139NWI7_STROR</name>
<feature type="domain" description="PDZ" evidence="7">
    <location>
        <begin position="294"/>
        <end position="380"/>
    </location>
</feature>
<dbReference type="OrthoDB" id="9758917at2"/>
<feature type="region of interest" description="Disordered" evidence="5">
    <location>
        <begin position="86"/>
        <end position="108"/>
    </location>
</feature>
<dbReference type="InterPro" id="IPR043504">
    <property type="entry name" value="Peptidase_S1_PA_chymotrypsin"/>
</dbReference>
<dbReference type="InterPro" id="IPR001940">
    <property type="entry name" value="Peptidase_S1C"/>
</dbReference>
<evidence type="ECO:0000256" key="1">
    <source>
        <dbReference type="ARBA" id="ARBA00010541"/>
    </source>
</evidence>
<keyword evidence="6" id="KW-0812">Transmembrane</keyword>
<protein>
    <submittedName>
        <fullName evidence="8">Serine protease, DegP/HtrA, do-like protein</fullName>
    </submittedName>
</protein>
<dbReference type="Gene3D" id="2.40.10.10">
    <property type="entry name" value="Trypsin-like serine proteases"/>
    <property type="match status" value="2"/>
</dbReference>
<dbReference type="Pfam" id="PF13180">
    <property type="entry name" value="PDZ_2"/>
    <property type="match status" value="1"/>
</dbReference>
<dbReference type="Proteomes" id="UP000070678">
    <property type="component" value="Unassembled WGS sequence"/>
</dbReference>
<dbReference type="GO" id="GO:0004252">
    <property type="term" value="F:serine-type endopeptidase activity"/>
    <property type="evidence" value="ECO:0007669"/>
    <property type="project" value="InterPro"/>
</dbReference>
<sequence>MKHLQKFYKKGVKVLVIILIGFLSGALGSFVTLQLYQKQGNQATNNNSGTVTQTSYKNENSTTQAVNKVKDAVVSVITYSSSSSRQSSVFNADDTNSDSDNQQIASEGSGVIYKKDDKDAYLVTNTHVINGASKVDIRLADGTKVPGEIVGSDTFSDIAVVKISSEKVTTVAEFGDSSQLSVGETAIAIGSPLGSEYANTVTQGIISSLNRNVSLKSEDGQAISTKAIQTDTAINPGNSGGPLVNIQGQVIGITSSKIASNGGTSVEGLGFAIPSNDAQNIIKQLESDGKVTRPALGIQMVNLSNVGASDLRKLNIPSGLTSGVVVRSVQNNMPANGHLQKYDVITKVDDKEIASSTDLQHALYNHAIGDTIKVTYYRNGKEETTSIKLDKNSGDLES</sequence>
<keyword evidence="2 8" id="KW-0645">Protease</keyword>
<evidence type="ECO:0000256" key="4">
    <source>
        <dbReference type="ARBA" id="ARBA00022825"/>
    </source>
</evidence>
<evidence type="ECO:0000256" key="3">
    <source>
        <dbReference type="ARBA" id="ARBA00022801"/>
    </source>
</evidence>